<evidence type="ECO:0000313" key="2">
    <source>
        <dbReference type="Proteomes" id="UP001501867"/>
    </source>
</evidence>
<dbReference type="EMBL" id="BAAABV010000015">
    <property type="protein sequence ID" value="GAA0288983.1"/>
    <property type="molecule type" value="Genomic_DNA"/>
</dbReference>
<name>A0ABN0VD12_9ACTN</name>
<gene>
    <name evidence="1" type="ORF">GCM10010302_29130</name>
</gene>
<reference evidence="1 2" key="1">
    <citation type="journal article" date="2019" name="Int. J. Syst. Evol. Microbiol.">
        <title>The Global Catalogue of Microorganisms (GCM) 10K type strain sequencing project: providing services to taxonomists for standard genome sequencing and annotation.</title>
        <authorList>
            <consortium name="The Broad Institute Genomics Platform"/>
            <consortium name="The Broad Institute Genome Sequencing Center for Infectious Disease"/>
            <person name="Wu L."/>
            <person name="Ma J."/>
        </authorList>
    </citation>
    <scope>NUCLEOTIDE SEQUENCE [LARGE SCALE GENOMIC DNA]</scope>
    <source>
        <strain evidence="1 2">JCM 4505</strain>
    </source>
</reference>
<proteinExistence type="predicted"/>
<dbReference type="Proteomes" id="UP001501867">
    <property type="component" value="Unassembled WGS sequence"/>
</dbReference>
<accession>A0ABN0VD12</accession>
<evidence type="ECO:0000313" key="1">
    <source>
        <dbReference type="EMBL" id="GAA0288983.1"/>
    </source>
</evidence>
<keyword evidence="2" id="KW-1185">Reference proteome</keyword>
<organism evidence="1 2">
    <name type="scientific">Streptomyces polychromogenes</name>
    <dbReference type="NCBI Taxonomy" id="67342"/>
    <lineage>
        <taxon>Bacteria</taxon>
        <taxon>Bacillati</taxon>
        <taxon>Actinomycetota</taxon>
        <taxon>Actinomycetes</taxon>
        <taxon>Kitasatosporales</taxon>
        <taxon>Streptomycetaceae</taxon>
        <taxon>Streptomyces</taxon>
    </lineage>
</organism>
<dbReference type="Pfam" id="PF24585">
    <property type="entry name" value="YunG"/>
    <property type="match status" value="1"/>
</dbReference>
<comment type="caution">
    <text evidence="1">The sequence shown here is derived from an EMBL/GenBank/DDBJ whole genome shotgun (WGS) entry which is preliminary data.</text>
</comment>
<dbReference type="InterPro" id="IPR056238">
    <property type="entry name" value="YunG-like"/>
</dbReference>
<protein>
    <submittedName>
        <fullName evidence="1">Uncharacterized protein</fullName>
    </submittedName>
</protein>
<sequence>MPPGSIAGMTTPLLLTDIERAVRSSWSAETCTPEYRSRWTAENPARDQCGVTAMVLNDLLGGEVVRGEVHVDGVRVDYHWWNRLGPGIDVDLTREQFGPGEAVVGGTVIPRPPVSEWGRLREEYELLRERVLEALVGRRSTLPETFRRRASEQWRNDTSVASE</sequence>